<dbReference type="Proteomes" id="UP000309215">
    <property type="component" value="Unassembled WGS sequence"/>
</dbReference>
<name>A0A4U1IR79_9BACT</name>
<reference evidence="7 8" key="1">
    <citation type="submission" date="2019-04" db="EMBL/GenBank/DDBJ databases">
        <authorList>
            <person name="Li Y."/>
            <person name="Wang J."/>
        </authorList>
    </citation>
    <scope>NUCLEOTIDE SEQUENCE [LARGE SCALE GENOMIC DNA]</scope>
    <source>
        <strain evidence="7 8">DSM 14668</strain>
    </source>
</reference>
<feature type="compositionally biased region" description="Low complexity" evidence="5">
    <location>
        <begin position="1"/>
        <end position="10"/>
    </location>
</feature>
<dbReference type="EMBL" id="SSMQ01000089">
    <property type="protein sequence ID" value="TKC96368.1"/>
    <property type="molecule type" value="Genomic_DNA"/>
</dbReference>
<dbReference type="AlphaFoldDB" id="A0A4U1IR79"/>
<evidence type="ECO:0000256" key="3">
    <source>
        <dbReference type="ARBA" id="ARBA00022989"/>
    </source>
</evidence>
<dbReference type="OrthoDB" id="980719at2"/>
<dbReference type="RefSeq" id="WP_136935492.1">
    <property type="nucleotide sequence ID" value="NZ_SSMQ01000089.1"/>
</dbReference>
<gene>
    <name evidence="7" type="ORF">E8A74_45780</name>
</gene>
<organism evidence="7 8">
    <name type="scientific">Polyangium fumosum</name>
    <dbReference type="NCBI Taxonomy" id="889272"/>
    <lineage>
        <taxon>Bacteria</taxon>
        <taxon>Pseudomonadati</taxon>
        <taxon>Myxococcota</taxon>
        <taxon>Polyangia</taxon>
        <taxon>Polyangiales</taxon>
        <taxon>Polyangiaceae</taxon>
        <taxon>Polyangium</taxon>
    </lineage>
</organism>
<evidence type="ECO:0000256" key="2">
    <source>
        <dbReference type="ARBA" id="ARBA00022692"/>
    </source>
</evidence>
<sequence length="238" mass="25266">MANETTQSKQSTEKKTDAPKIEVTEEATSTSEVEPKAEAKVEPKAEAKVEPKAEAKVEPKAEGKSPSSTAPKSPEPVSRVGRADAIIRRNVLWALGVGLVPVPVADIIAVTGVQVKMLAELSELYELSFREDIAKKLIGSLLSGVLGVGAGAVIGASLGKLIPFVGTAFGIVTVPVISGAFTRALGKVFVMHFETGGTLLDFDPHKVRSHFKQEFENAKEYVADVQKSKEDSKATKPS</sequence>
<dbReference type="GO" id="GO:0016020">
    <property type="term" value="C:membrane"/>
    <property type="evidence" value="ECO:0007669"/>
    <property type="project" value="UniProtKB-SubCell"/>
</dbReference>
<evidence type="ECO:0000256" key="1">
    <source>
        <dbReference type="ARBA" id="ARBA00004141"/>
    </source>
</evidence>
<evidence type="ECO:0000256" key="6">
    <source>
        <dbReference type="SAM" id="Phobius"/>
    </source>
</evidence>
<keyword evidence="3 6" id="KW-1133">Transmembrane helix</keyword>
<keyword evidence="8" id="KW-1185">Reference proteome</keyword>
<dbReference type="InterPro" id="IPR021147">
    <property type="entry name" value="DUF697"/>
</dbReference>
<evidence type="ECO:0000313" key="7">
    <source>
        <dbReference type="EMBL" id="TKC96368.1"/>
    </source>
</evidence>
<feature type="transmembrane region" description="Helical" evidence="6">
    <location>
        <begin position="137"/>
        <end position="155"/>
    </location>
</feature>
<comment type="subcellular location">
    <subcellularLocation>
        <location evidence="1">Membrane</location>
        <topology evidence="1">Multi-pass membrane protein</topology>
    </subcellularLocation>
</comment>
<feature type="transmembrane region" description="Helical" evidence="6">
    <location>
        <begin position="161"/>
        <end position="181"/>
    </location>
</feature>
<feature type="compositionally biased region" description="Basic and acidic residues" evidence="5">
    <location>
        <begin position="33"/>
        <end position="63"/>
    </location>
</feature>
<accession>A0A4U1IR79</accession>
<keyword evidence="4 6" id="KW-0472">Membrane</keyword>
<evidence type="ECO:0000313" key="8">
    <source>
        <dbReference type="Proteomes" id="UP000309215"/>
    </source>
</evidence>
<evidence type="ECO:0000256" key="4">
    <source>
        <dbReference type="ARBA" id="ARBA00023136"/>
    </source>
</evidence>
<protein>
    <submittedName>
        <fullName evidence="7">DUF697 domain-containing protein</fullName>
    </submittedName>
</protein>
<feature type="compositionally biased region" description="Basic and acidic residues" evidence="5">
    <location>
        <begin position="11"/>
        <end position="23"/>
    </location>
</feature>
<keyword evidence="2 6" id="KW-0812">Transmembrane</keyword>
<comment type="caution">
    <text evidence="7">The sequence shown here is derived from an EMBL/GenBank/DDBJ whole genome shotgun (WGS) entry which is preliminary data.</text>
</comment>
<feature type="region of interest" description="Disordered" evidence="5">
    <location>
        <begin position="1"/>
        <end position="78"/>
    </location>
</feature>
<dbReference type="Pfam" id="PF05128">
    <property type="entry name" value="DUF697"/>
    <property type="match status" value="1"/>
</dbReference>
<proteinExistence type="predicted"/>
<evidence type="ECO:0000256" key="5">
    <source>
        <dbReference type="SAM" id="MobiDB-lite"/>
    </source>
</evidence>